<dbReference type="Proteomes" id="UP000244722">
    <property type="component" value="Unassembled WGS sequence"/>
</dbReference>
<dbReference type="AlphaFoldDB" id="A0A2T7A5Y7"/>
<organism evidence="1 2">
    <name type="scientific">Tuber borchii</name>
    <name type="common">White truffle</name>
    <dbReference type="NCBI Taxonomy" id="42251"/>
    <lineage>
        <taxon>Eukaryota</taxon>
        <taxon>Fungi</taxon>
        <taxon>Dikarya</taxon>
        <taxon>Ascomycota</taxon>
        <taxon>Pezizomycotina</taxon>
        <taxon>Pezizomycetes</taxon>
        <taxon>Pezizales</taxon>
        <taxon>Tuberaceae</taxon>
        <taxon>Tuber</taxon>
    </lineage>
</organism>
<evidence type="ECO:0000313" key="2">
    <source>
        <dbReference type="Proteomes" id="UP000244722"/>
    </source>
</evidence>
<comment type="caution">
    <text evidence="1">The sequence shown here is derived from an EMBL/GenBank/DDBJ whole genome shotgun (WGS) entry which is preliminary data.</text>
</comment>
<gene>
    <name evidence="1" type="ORF">B9Z19DRAFT_1073460</name>
</gene>
<proteinExistence type="predicted"/>
<accession>A0A2T7A5Y7</accession>
<evidence type="ECO:0000313" key="1">
    <source>
        <dbReference type="EMBL" id="PUU83120.1"/>
    </source>
</evidence>
<protein>
    <submittedName>
        <fullName evidence="1">Uncharacterized protein</fullName>
    </submittedName>
</protein>
<dbReference type="EMBL" id="NESQ01000017">
    <property type="protein sequence ID" value="PUU83120.1"/>
    <property type="molecule type" value="Genomic_DNA"/>
</dbReference>
<sequence>MIDSRLILILILQKRFLWLLYADTAVGTYVCAYTVTHLDKALFIDRGIRPPVEKAFFESKFRVDLYAKGVIHTKILQLEKLA</sequence>
<keyword evidence="2" id="KW-1185">Reference proteome</keyword>
<name>A0A2T7A5Y7_TUBBO</name>
<reference evidence="1 2" key="1">
    <citation type="submission" date="2017-04" db="EMBL/GenBank/DDBJ databases">
        <title>Draft genome sequence of Tuber borchii Vittad., a whitish edible truffle.</title>
        <authorList>
            <consortium name="DOE Joint Genome Institute"/>
            <person name="Murat C."/>
            <person name="Kuo A."/>
            <person name="Barry K.W."/>
            <person name="Clum A."/>
            <person name="Dockter R.B."/>
            <person name="Fauchery L."/>
            <person name="Iotti M."/>
            <person name="Kohler A."/>
            <person name="Labutti K."/>
            <person name="Lindquist E.A."/>
            <person name="Lipzen A."/>
            <person name="Ohm R.A."/>
            <person name="Wang M."/>
            <person name="Grigoriev I.V."/>
            <person name="Zambonelli A."/>
            <person name="Martin F.M."/>
        </authorList>
    </citation>
    <scope>NUCLEOTIDE SEQUENCE [LARGE SCALE GENOMIC DNA]</scope>
    <source>
        <strain evidence="1 2">Tbo3840</strain>
    </source>
</reference>